<protein>
    <submittedName>
        <fullName evidence="1">ENR1 protein</fullName>
    </submittedName>
</protein>
<dbReference type="AlphaFoldDB" id="A0A7K7ZDU0"/>
<comment type="caution">
    <text evidence="1">The sequence shown here is derived from an EMBL/GenBank/DDBJ whole genome shotgun (WGS) entry which is preliminary data.</text>
</comment>
<proteinExistence type="predicted"/>
<dbReference type="Proteomes" id="UP000538725">
    <property type="component" value="Unassembled WGS sequence"/>
</dbReference>
<keyword evidence="3" id="KW-1185">Reference proteome</keyword>
<dbReference type="EMBL" id="VZTG01001869">
    <property type="protein sequence ID" value="NXA87401.1"/>
    <property type="molecule type" value="Genomic_DNA"/>
</dbReference>
<dbReference type="EMBL" id="VZTG01001869">
    <property type="protein sequence ID" value="NXA87398.1"/>
    <property type="molecule type" value="Genomic_DNA"/>
</dbReference>
<sequence>ITATETGMFNCSGKNPFQGMPELLKFGKKLADFSKCGWKAPGGLFQICGQKAYSKLPSLCKGSCTLGIIEPRFFLLPLEKGDKLGVPL</sequence>
<feature type="non-terminal residue" evidence="1">
    <location>
        <position position="88"/>
    </location>
</feature>
<evidence type="ECO:0000313" key="2">
    <source>
        <dbReference type="EMBL" id="NXA87401.1"/>
    </source>
</evidence>
<reference evidence="1 3" key="1">
    <citation type="submission" date="2019-09" db="EMBL/GenBank/DDBJ databases">
        <title>Bird 10,000 Genomes (B10K) Project - Family phase.</title>
        <authorList>
            <person name="Zhang G."/>
        </authorList>
    </citation>
    <scope>NUCLEOTIDE SEQUENCE [LARGE SCALE GENOMIC DNA]</scope>
    <source>
        <strain evidence="1">B10K-DU-029-37</strain>
        <tissue evidence="1">Liver</tissue>
    </source>
</reference>
<gene>
    <name evidence="1" type="primary">Erv31_3</name>
    <name evidence="2" type="synonym">Erv31_2</name>
    <name evidence="2" type="ORF">MELVER_R15699</name>
    <name evidence="1" type="ORF">MELVER_R15700</name>
</gene>
<feature type="non-terminal residue" evidence="1">
    <location>
        <position position="1"/>
    </location>
</feature>
<evidence type="ECO:0000313" key="1">
    <source>
        <dbReference type="EMBL" id="NXA87398.1"/>
    </source>
</evidence>
<evidence type="ECO:0000313" key="3">
    <source>
        <dbReference type="Proteomes" id="UP000538725"/>
    </source>
</evidence>
<organism evidence="1 3">
    <name type="scientific">Melanocharis versteri</name>
    <name type="common">Fan-tailed berrypecker</name>
    <dbReference type="NCBI Taxonomy" id="254552"/>
    <lineage>
        <taxon>Eukaryota</taxon>
        <taxon>Metazoa</taxon>
        <taxon>Chordata</taxon>
        <taxon>Craniata</taxon>
        <taxon>Vertebrata</taxon>
        <taxon>Euteleostomi</taxon>
        <taxon>Archelosauria</taxon>
        <taxon>Archosauria</taxon>
        <taxon>Dinosauria</taxon>
        <taxon>Saurischia</taxon>
        <taxon>Theropoda</taxon>
        <taxon>Coelurosauria</taxon>
        <taxon>Aves</taxon>
        <taxon>Neognathae</taxon>
        <taxon>Neoaves</taxon>
        <taxon>Telluraves</taxon>
        <taxon>Australaves</taxon>
        <taxon>Passeriformes</taxon>
        <taxon>Passeroidea</taxon>
        <taxon>Melanocharitidae</taxon>
        <taxon>Melanocharis</taxon>
    </lineage>
</organism>
<name>A0A7K7ZDU0_9PASE</name>
<accession>A0A7K7ZDU0</accession>